<dbReference type="OMA" id="EEAHRPM"/>
<gene>
    <name evidence="2" type="ORF">Dbus_chrXg1343</name>
</gene>
<dbReference type="AlphaFoldDB" id="A0A0M4FA09"/>
<dbReference type="OrthoDB" id="1110759at2759"/>
<dbReference type="Pfam" id="PF16007">
    <property type="entry name" value="DUF4777"/>
    <property type="match status" value="1"/>
</dbReference>
<proteinExistence type="predicted"/>
<dbReference type="InterPro" id="IPR031957">
    <property type="entry name" value="DUF4777"/>
</dbReference>
<evidence type="ECO:0000313" key="2">
    <source>
        <dbReference type="EMBL" id="ALC49487.1"/>
    </source>
</evidence>
<protein>
    <submittedName>
        <fullName evidence="2">CG15578</fullName>
    </submittedName>
</protein>
<evidence type="ECO:0000313" key="3">
    <source>
        <dbReference type="Proteomes" id="UP000494163"/>
    </source>
</evidence>
<name>A0A0M4FA09_DROBS</name>
<dbReference type="Proteomes" id="UP000494163">
    <property type="component" value="Chromosome X"/>
</dbReference>
<keyword evidence="3" id="KW-1185">Reference proteome</keyword>
<accession>A0A0M4FA09</accession>
<reference evidence="2 3" key="1">
    <citation type="submission" date="2015-08" db="EMBL/GenBank/DDBJ databases">
        <title>Ancestral chromatin configuration constrains chromatin evolution on differentiating sex chromosomes in Drosophila.</title>
        <authorList>
            <person name="Zhou Q."/>
            <person name="Bachtrog D."/>
        </authorList>
    </citation>
    <scope>NUCLEOTIDE SEQUENCE [LARGE SCALE GENOMIC DNA]</scope>
    <source>
        <tissue evidence="2">Whole larvae</tissue>
    </source>
</reference>
<dbReference type="EMBL" id="CP012528">
    <property type="protein sequence ID" value="ALC49487.1"/>
    <property type="molecule type" value="Genomic_DNA"/>
</dbReference>
<feature type="domain" description="DUF4777" evidence="1">
    <location>
        <begin position="22"/>
        <end position="82"/>
    </location>
</feature>
<evidence type="ECO:0000259" key="1">
    <source>
        <dbReference type="Pfam" id="PF16007"/>
    </source>
</evidence>
<sequence length="102" mass="11961">MNGMGYQLHRLPQQQQRRLVRNLMATILRLLQATRRPMRDTEIISTLAQRLQRYDTDFRHQVRLNLEDGVAYGLLRRQANAYGLRGKQVATLMQELAPKKSN</sequence>
<organism evidence="2 3">
    <name type="scientific">Drosophila busckii</name>
    <name type="common">Fruit fly</name>
    <dbReference type="NCBI Taxonomy" id="30019"/>
    <lineage>
        <taxon>Eukaryota</taxon>
        <taxon>Metazoa</taxon>
        <taxon>Ecdysozoa</taxon>
        <taxon>Arthropoda</taxon>
        <taxon>Hexapoda</taxon>
        <taxon>Insecta</taxon>
        <taxon>Pterygota</taxon>
        <taxon>Neoptera</taxon>
        <taxon>Endopterygota</taxon>
        <taxon>Diptera</taxon>
        <taxon>Brachycera</taxon>
        <taxon>Muscomorpha</taxon>
        <taxon>Ephydroidea</taxon>
        <taxon>Drosophilidae</taxon>
        <taxon>Drosophila</taxon>
    </lineage>
</organism>